<gene>
    <name evidence="6" type="ORF">HMPREF0554_0094</name>
</gene>
<evidence type="ECO:0000313" key="6">
    <source>
        <dbReference type="EMBL" id="EEY33894.1"/>
    </source>
</evidence>
<protein>
    <submittedName>
        <fullName evidence="6">Putative Uracil-DNA glycosylase</fullName>
    </submittedName>
</protein>
<comment type="similarity">
    <text evidence="1">Belongs to the uracil-DNA glycosylase (UDG) superfamily. UNG family.</text>
</comment>
<evidence type="ECO:0000256" key="2">
    <source>
        <dbReference type="ARBA" id="ARBA00022763"/>
    </source>
</evidence>
<keyword evidence="7" id="KW-1185">Reference proteome</keyword>
<dbReference type="InterPro" id="IPR018085">
    <property type="entry name" value="Ura-DNA_Glyclase_AS"/>
</dbReference>
<accession>D0GPS0</accession>
<proteinExistence type="inferred from homology"/>
<keyword evidence="2" id="KW-0227">DNA damage</keyword>
<evidence type="ECO:0000256" key="1">
    <source>
        <dbReference type="ARBA" id="ARBA00008184"/>
    </source>
</evidence>
<dbReference type="GO" id="GO:0004844">
    <property type="term" value="F:uracil DNA N-glycosylase activity"/>
    <property type="evidence" value="ECO:0007669"/>
    <property type="project" value="InterPro"/>
</dbReference>
<keyword evidence="4" id="KW-0234">DNA repair</keyword>
<organism evidence="6 7">
    <name type="scientific">Pseudoleptotrichia goodfellowii F0264</name>
    <dbReference type="NCBI Taxonomy" id="596323"/>
    <lineage>
        <taxon>Bacteria</taxon>
        <taxon>Fusobacteriati</taxon>
        <taxon>Fusobacteriota</taxon>
        <taxon>Fusobacteriia</taxon>
        <taxon>Fusobacteriales</taxon>
        <taxon>Leptotrichiaceae</taxon>
        <taxon>Pseudoleptotrichia</taxon>
    </lineage>
</organism>
<dbReference type="Proteomes" id="UP000004226">
    <property type="component" value="Unassembled WGS sequence"/>
</dbReference>
<evidence type="ECO:0000256" key="4">
    <source>
        <dbReference type="ARBA" id="ARBA00023204"/>
    </source>
</evidence>
<evidence type="ECO:0000256" key="3">
    <source>
        <dbReference type="ARBA" id="ARBA00022801"/>
    </source>
</evidence>
<keyword evidence="3" id="KW-0378">Hydrolase</keyword>
<dbReference type="SUPFAM" id="SSF52141">
    <property type="entry name" value="Uracil-DNA glycosylase-like"/>
    <property type="match status" value="1"/>
</dbReference>
<dbReference type="InterPro" id="IPR036895">
    <property type="entry name" value="Uracil-DNA_glycosylase-like_sf"/>
</dbReference>
<name>D0GPS0_9FUSO</name>
<sequence length="105" mass="12413">MVNIGNDWDEVFKGEFEKEYYQNLRKFLINEYRTKRIYPKADEIFTAFKLTSYKDCKIVLLGQDPYHGVNQAHGLAFSVKEGIKTSSVITEYVQGNKRRIRLRNE</sequence>
<evidence type="ECO:0000313" key="7">
    <source>
        <dbReference type="Proteomes" id="UP000004226"/>
    </source>
</evidence>
<dbReference type="GO" id="GO:0097510">
    <property type="term" value="P:base-excision repair, AP site formation via deaminated base removal"/>
    <property type="evidence" value="ECO:0007669"/>
    <property type="project" value="TreeGrafter"/>
</dbReference>
<dbReference type="AlphaFoldDB" id="D0GPS0"/>
<dbReference type="eggNOG" id="COG0692">
    <property type="taxonomic scope" value="Bacteria"/>
</dbReference>
<dbReference type="Gene3D" id="3.40.470.10">
    <property type="entry name" value="Uracil-DNA glycosylase-like domain"/>
    <property type="match status" value="1"/>
</dbReference>
<dbReference type="PANTHER" id="PTHR11264:SF0">
    <property type="entry name" value="URACIL-DNA GLYCOSYLASE"/>
    <property type="match status" value="1"/>
</dbReference>
<evidence type="ECO:0000256" key="5">
    <source>
        <dbReference type="PROSITE-ProRule" id="PRU10072"/>
    </source>
</evidence>
<dbReference type="EMBL" id="ADAD01000200">
    <property type="protein sequence ID" value="EEY33894.1"/>
    <property type="molecule type" value="Genomic_DNA"/>
</dbReference>
<dbReference type="PROSITE" id="PS00130">
    <property type="entry name" value="U_DNA_GLYCOSYLASE"/>
    <property type="match status" value="1"/>
</dbReference>
<dbReference type="InterPro" id="IPR002043">
    <property type="entry name" value="UDG_fam1"/>
</dbReference>
<dbReference type="PANTHER" id="PTHR11264">
    <property type="entry name" value="URACIL-DNA GLYCOSYLASE"/>
    <property type="match status" value="1"/>
</dbReference>
<comment type="caution">
    <text evidence="6">The sequence shown here is derived from an EMBL/GenBank/DDBJ whole genome shotgun (WGS) entry which is preliminary data.</text>
</comment>
<reference evidence="6 7" key="1">
    <citation type="submission" date="2009-10" db="EMBL/GenBank/DDBJ databases">
        <authorList>
            <person name="Harkins D.M."/>
            <person name="Madupu R."/>
            <person name="Durkin A.S."/>
            <person name="Torralba M."/>
            <person name="Methe B."/>
            <person name="Sutton G.G."/>
            <person name="Strausberg R.L."/>
            <person name="Nelson K.E."/>
        </authorList>
    </citation>
    <scope>NUCLEOTIDE SEQUENCE [LARGE SCALE GENOMIC DNA]</scope>
    <source>
        <strain evidence="6 7">F0264</strain>
    </source>
</reference>
<feature type="active site" description="Proton acceptor" evidence="5">
    <location>
        <position position="64"/>
    </location>
</feature>